<gene>
    <name evidence="1" type="ORF">PR048_022913</name>
</gene>
<evidence type="ECO:0000313" key="2">
    <source>
        <dbReference type="Proteomes" id="UP001159363"/>
    </source>
</evidence>
<comment type="caution">
    <text evidence="1">The sequence shown here is derived from an EMBL/GenBank/DDBJ whole genome shotgun (WGS) entry which is preliminary data.</text>
</comment>
<feature type="non-terminal residue" evidence="1">
    <location>
        <position position="303"/>
    </location>
</feature>
<organism evidence="1 2">
    <name type="scientific">Dryococelus australis</name>
    <dbReference type="NCBI Taxonomy" id="614101"/>
    <lineage>
        <taxon>Eukaryota</taxon>
        <taxon>Metazoa</taxon>
        <taxon>Ecdysozoa</taxon>
        <taxon>Arthropoda</taxon>
        <taxon>Hexapoda</taxon>
        <taxon>Insecta</taxon>
        <taxon>Pterygota</taxon>
        <taxon>Neoptera</taxon>
        <taxon>Polyneoptera</taxon>
        <taxon>Phasmatodea</taxon>
        <taxon>Verophasmatodea</taxon>
        <taxon>Anareolatae</taxon>
        <taxon>Phasmatidae</taxon>
        <taxon>Eurycanthinae</taxon>
        <taxon>Dryococelus</taxon>
    </lineage>
</organism>
<sequence>MLSGGIMSPKIIYSPYSAWSFSTPSIKVWVETSYRHPTFYPDIRESVFFFQFVFDNKDVNSRTLDEKGTVHILGGIKCVTLSEAVAASYAVPRDLKKKTNPVINSIPLVHYRKSAKCGLNKIKIVSIRVNTADRELVKHGLKLDTVWVAGFLFSENHLLFWNGYMQEAMQKVGIPFINLNPSNMTTINSALSFAASKCHARKKPCIITFDQPLFIKTCDIVAAAEQGSPISSIIVILGGFHLLMCFFGFCRAHYAGNVYCLIHKFPYLKDEQALMRSMKSIGGLTHGRGITEETLLRPLVAYE</sequence>
<reference evidence="1 2" key="1">
    <citation type="submission" date="2023-02" db="EMBL/GenBank/DDBJ databases">
        <title>LHISI_Scaffold_Assembly.</title>
        <authorList>
            <person name="Stuart O.P."/>
            <person name="Cleave R."/>
            <person name="Magrath M.J.L."/>
            <person name="Mikheyev A.S."/>
        </authorList>
    </citation>
    <scope>NUCLEOTIDE SEQUENCE [LARGE SCALE GENOMIC DNA]</scope>
    <source>
        <strain evidence="1">Daus_M_001</strain>
        <tissue evidence="1">Leg muscle</tissue>
    </source>
</reference>
<protein>
    <submittedName>
        <fullName evidence="1">Uncharacterized protein</fullName>
    </submittedName>
</protein>
<keyword evidence="2" id="KW-1185">Reference proteome</keyword>
<proteinExistence type="predicted"/>
<name>A0ABQ9GSN1_9NEOP</name>
<dbReference type="EMBL" id="JARBHB010000009">
    <property type="protein sequence ID" value="KAJ8875023.1"/>
    <property type="molecule type" value="Genomic_DNA"/>
</dbReference>
<accession>A0ABQ9GSN1</accession>
<dbReference type="Proteomes" id="UP001159363">
    <property type="component" value="Chromosome 8"/>
</dbReference>
<evidence type="ECO:0000313" key="1">
    <source>
        <dbReference type="EMBL" id="KAJ8875023.1"/>
    </source>
</evidence>